<keyword evidence="15" id="KW-1185">Reference proteome</keyword>
<keyword evidence="11 12" id="KW-0660">Purine salvage</keyword>
<comment type="function">
    <text evidence="2 12">Catalyzes a salvage reaction resulting in the formation of AMP, that is energically less costly than de novo synthesis.</text>
</comment>
<dbReference type="FunFam" id="3.40.50.2020:FF:000004">
    <property type="entry name" value="Adenine phosphoribosyltransferase"/>
    <property type="match status" value="1"/>
</dbReference>
<protein>
    <recommendedName>
        <fullName evidence="7 12">Adenine phosphoribosyltransferase</fullName>
        <shortName evidence="12">APRT</shortName>
        <ecNumber evidence="7 12">2.4.2.7</ecNumber>
    </recommendedName>
</protein>
<comment type="subcellular location">
    <subcellularLocation>
        <location evidence="3 12">Cytoplasm</location>
    </subcellularLocation>
</comment>
<dbReference type="Pfam" id="PF00156">
    <property type="entry name" value="Pribosyltran"/>
    <property type="match status" value="1"/>
</dbReference>
<evidence type="ECO:0000256" key="11">
    <source>
        <dbReference type="ARBA" id="ARBA00022726"/>
    </source>
</evidence>
<evidence type="ECO:0000256" key="2">
    <source>
        <dbReference type="ARBA" id="ARBA00003968"/>
    </source>
</evidence>
<dbReference type="GO" id="GO:0003999">
    <property type="term" value="F:adenine phosphoribosyltransferase activity"/>
    <property type="evidence" value="ECO:0007669"/>
    <property type="project" value="UniProtKB-UniRule"/>
</dbReference>
<comment type="caution">
    <text evidence="14">The sequence shown here is derived from an EMBL/GenBank/DDBJ whole genome shotgun (WGS) entry which is preliminary data.</text>
</comment>
<dbReference type="InterPro" id="IPR005764">
    <property type="entry name" value="Ade_phspho_trans"/>
</dbReference>
<comment type="subunit">
    <text evidence="6 12">Homodimer.</text>
</comment>
<evidence type="ECO:0000313" key="14">
    <source>
        <dbReference type="EMBL" id="RDI75152.1"/>
    </source>
</evidence>
<comment type="pathway">
    <text evidence="4 12">Purine metabolism; AMP biosynthesis via salvage pathway; AMP from adenine: step 1/1.</text>
</comment>
<reference evidence="15" key="2">
    <citation type="journal article" date="2019" name="MicrobiologyOpen">
        <title>High-quality draft genome sequence of Gaiella occulta isolated from a 150 meter deep mineral water borehole and comparison with the genome sequences of other deep-branching lineages of the phylum Actinobacteria.</title>
        <authorList>
            <person name="Severino R."/>
            <person name="Froufe H.J.C."/>
            <person name="Barroso C."/>
            <person name="Albuquerque L."/>
            <person name="Lobo-da-Cunha A."/>
            <person name="da Costa M.S."/>
            <person name="Egas C."/>
        </authorList>
    </citation>
    <scope>NUCLEOTIDE SEQUENCE [LARGE SCALE GENOMIC DNA]</scope>
    <source>
        <strain evidence="15">F2-233</strain>
    </source>
</reference>
<reference evidence="14 15" key="1">
    <citation type="submission" date="2018-07" db="EMBL/GenBank/DDBJ databases">
        <title>High-quality-draft genome sequence of Gaiella occulta.</title>
        <authorList>
            <person name="Severino R."/>
            <person name="Froufe H.J.C."/>
            <person name="Rainey F.A."/>
            <person name="Barroso C."/>
            <person name="Albuquerque L."/>
            <person name="Lobo-Da-Cunha A."/>
            <person name="Da Costa M.S."/>
            <person name="Egas C."/>
        </authorList>
    </citation>
    <scope>NUCLEOTIDE SEQUENCE [LARGE SCALE GENOMIC DNA]</scope>
    <source>
        <strain evidence="14 15">F2-233</strain>
    </source>
</reference>
<keyword evidence="9 12" id="KW-0328">Glycosyltransferase</keyword>
<evidence type="ECO:0000256" key="9">
    <source>
        <dbReference type="ARBA" id="ARBA00022676"/>
    </source>
</evidence>
<gene>
    <name evidence="12" type="primary">apt</name>
    <name evidence="14" type="ORF">Gocc_0950</name>
</gene>
<dbReference type="Proteomes" id="UP000254134">
    <property type="component" value="Unassembled WGS sequence"/>
</dbReference>
<dbReference type="GO" id="GO:0006166">
    <property type="term" value="P:purine ribonucleoside salvage"/>
    <property type="evidence" value="ECO:0007669"/>
    <property type="project" value="UniProtKB-UniRule"/>
</dbReference>
<evidence type="ECO:0000256" key="10">
    <source>
        <dbReference type="ARBA" id="ARBA00022679"/>
    </source>
</evidence>
<dbReference type="PANTHER" id="PTHR32315:SF3">
    <property type="entry name" value="ADENINE PHOSPHORIBOSYLTRANSFERASE"/>
    <property type="match status" value="1"/>
</dbReference>
<dbReference type="NCBIfam" id="NF002634">
    <property type="entry name" value="PRK02304.1-3"/>
    <property type="match status" value="1"/>
</dbReference>
<dbReference type="GO" id="GO:0005737">
    <property type="term" value="C:cytoplasm"/>
    <property type="evidence" value="ECO:0007669"/>
    <property type="project" value="UniProtKB-SubCell"/>
</dbReference>
<dbReference type="InterPro" id="IPR050054">
    <property type="entry name" value="UPRTase/APRTase"/>
</dbReference>
<keyword evidence="8 12" id="KW-0963">Cytoplasm</keyword>
<evidence type="ECO:0000256" key="12">
    <source>
        <dbReference type="HAMAP-Rule" id="MF_00004"/>
    </source>
</evidence>
<dbReference type="InterPro" id="IPR000836">
    <property type="entry name" value="PRTase_dom"/>
</dbReference>
<dbReference type="PANTHER" id="PTHR32315">
    <property type="entry name" value="ADENINE PHOSPHORIBOSYLTRANSFERASE"/>
    <property type="match status" value="1"/>
</dbReference>
<sequence>MTEIDLAELIRDVPDFPSAGIVFKDVMPLLADPAAFRETIDRLAAWAGPRTPDIILGAEARGFIFGGALAYALGCGFVAARKPGKLPWKTVEATYALEYGTDSLQVHADAVAEGTRVIVLDDVLATGGTAKAKVDLVEQLGGTVVGALFVIELTFLHGRERLSGYDVHALIAV</sequence>
<dbReference type="GO" id="GO:0002055">
    <property type="term" value="F:adenine binding"/>
    <property type="evidence" value="ECO:0007669"/>
    <property type="project" value="TreeGrafter"/>
</dbReference>
<evidence type="ECO:0000256" key="3">
    <source>
        <dbReference type="ARBA" id="ARBA00004496"/>
    </source>
</evidence>
<accession>A0A7M2Z071</accession>
<keyword evidence="10 12" id="KW-0808">Transferase</keyword>
<evidence type="ECO:0000256" key="6">
    <source>
        <dbReference type="ARBA" id="ARBA00011738"/>
    </source>
</evidence>
<dbReference type="EC" id="2.4.2.7" evidence="7 12"/>
<comment type="similarity">
    <text evidence="5 12">Belongs to the purine/pyrimidine phosphoribosyltransferase family.</text>
</comment>
<dbReference type="GO" id="GO:0016208">
    <property type="term" value="F:AMP binding"/>
    <property type="evidence" value="ECO:0007669"/>
    <property type="project" value="TreeGrafter"/>
</dbReference>
<evidence type="ECO:0000256" key="8">
    <source>
        <dbReference type="ARBA" id="ARBA00022490"/>
    </source>
</evidence>
<evidence type="ECO:0000256" key="4">
    <source>
        <dbReference type="ARBA" id="ARBA00004659"/>
    </source>
</evidence>
<feature type="domain" description="Phosphoribosyltransferase" evidence="13">
    <location>
        <begin position="40"/>
        <end position="151"/>
    </location>
</feature>
<organism evidence="14 15">
    <name type="scientific">Gaiella occulta</name>
    <dbReference type="NCBI Taxonomy" id="1002870"/>
    <lineage>
        <taxon>Bacteria</taxon>
        <taxon>Bacillati</taxon>
        <taxon>Actinomycetota</taxon>
        <taxon>Thermoleophilia</taxon>
        <taxon>Gaiellales</taxon>
        <taxon>Gaiellaceae</taxon>
        <taxon>Gaiella</taxon>
    </lineage>
</organism>
<dbReference type="Gene3D" id="3.40.50.2020">
    <property type="match status" value="1"/>
</dbReference>
<dbReference type="CDD" id="cd06223">
    <property type="entry name" value="PRTases_typeI"/>
    <property type="match status" value="1"/>
</dbReference>
<evidence type="ECO:0000256" key="7">
    <source>
        <dbReference type="ARBA" id="ARBA00011893"/>
    </source>
</evidence>
<dbReference type="SUPFAM" id="SSF53271">
    <property type="entry name" value="PRTase-like"/>
    <property type="match status" value="1"/>
</dbReference>
<evidence type="ECO:0000259" key="13">
    <source>
        <dbReference type="Pfam" id="PF00156"/>
    </source>
</evidence>
<name>A0A7M2Z071_9ACTN</name>
<dbReference type="GO" id="GO:0006168">
    <property type="term" value="P:adenine salvage"/>
    <property type="evidence" value="ECO:0007669"/>
    <property type="project" value="InterPro"/>
</dbReference>
<proteinExistence type="inferred from homology"/>
<dbReference type="InterPro" id="IPR029057">
    <property type="entry name" value="PRTase-like"/>
</dbReference>
<comment type="catalytic activity">
    <reaction evidence="1 12">
        <text>AMP + diphosphate = 5-phospho-alpha-D-ribose 1-diphosphate + adenine</text>
        <dbReference type="Rhea" id="RHEA:16609"/>
        <dbReference type="ChEBI" id="CHEBI:16708"/>
        <dbReference type="ChEBI" id="CHEBI:33019"/>
        <dbReference type="ChEBI" id="CHEBI:58017"/>
        <dbReference type="ChEBI" id="CHEBI:456215"/>
        <dbReference type="EC" id="2.4.2.7"/>
    </reaction>
</comment>
<dbReference type="AlphaFoldDB" id="A0A7M2Z071"/>
<evidence type="ECO:0000256" key="1">
    <source>
        <dbReference type="ARBA" id="ARBA00000868"/>
    </source>
</evidence>
<dbReference type="HAMAP" id="MF_00004">
    <property type="entry name" value="Aden_phosphoribosyltr"/>
    <property type="match status" value="1"/>
</dbReference>
<dbReference type="GO" id="GO:0044209">
    <property type="term" value="P:AMP salvage"/>
    <property type="evidence" value="ECO:0007669"/>
    <property type="project" value="UniProtKB-UniRule"/>
</dbReference>
<evidence type="ECO:0000313" key="15">
    <source>
        <dbReference type="Proteomes" id="UP000254134"/>
    </source>
</evidence>
<dbReference type="NCBIfam" id="NF002636">
    <property type="entry name" value="PRK02304.1-5"/>
    <property type="match status" value="1"/>
</dbReference>
<dbReference type="NCBIfam" id="TIGR01090">
    <property type="entry name" value="apt"/>
    <property type="match status" value="1"/>
</dbReference>
<dbReference type="UniPathway" id="UPA00588">
    <property type="reaction ID" value="UER00646"/>
</dbReference>
<dbReference type="EMBL" id="QQZY01000002">
    <property type="protein sequence ID" value="RDI75152.1"/>
    <property type="molecule type" value="Genomic_DNA"/>
</dbReference>
<evidence type="ECO:0000256" key="5">
    <source>
        <dbReference type="ARBA" id="ARBA00008391"/>
    </source>
</evidence>